<evidence type="ECO:0000256" key="7">
    <source>
        <dbReference type="ARBA" id="ARBA00022840"/>
    </source>
</evidence>
<evidence type="ECO:0000256" key="10">
    <source>
        <dbReference type="RuleBase" id="RU363066"/>
    </source>
</evidence>
<dbReference type="GO" id="GO:0019521">
    <property type="term" value="P:D-gluconate metabolic process"/>
    <property type="evidence" value="ECO:0007669"/>
    <property type="project" value="UniProtKB-KW"/>
</dbReference>
<keyword evidence="12" id="KW-1185">Reference proteome</keyword>
<evidence type="ECO:0000256" key="9">
    <source>
        <dbReference type="ARBA" id="ARBA00048090"/>
    </source>
</evidence>
<dbReference type="AlphaFoldDB" id="A0A411EDC9"/>
<dbReference type="OrthoDB" id="9813917at2"/>
<accession>A0A411EDC9</accession>
<dbReference type="GO" id="GO:0046316">
    <property type="term" value="F:gluconokinase activity"/>
    <property type="evidence" value="ECO:0007669"/>
    <property type="project" value="UniProtKB-EC"/>
</dbReference>
<dbReference type="FunFam" id="3.40.50.300:FF:000522">
    <property type="entry name" value="Gluconokinase"/>
    <property type="match status" value="1"/>
</dbReference>
<comment type="similarity">
    <text evidence="2 10">Belongs to the gluconokinase GntK/GntV family.</text>
</comment>
<evidence type="ECO:0000256" key="5">
    <source>
        <dbReference type="ARBA" id="ARBA00022741"/>
    </source>
</evidence>
<evidence type="ECO:0000256" key="6">
    <source>
        <dbReference type="ARBA" id="ARBA00022777"/>
    </source>
</evidence>
<dbReference type="InterPro" id="IPR031322">
    <property type="entry name" value="Shikimate/glucono_kinase"/>
</dbReference>
<proteinExistence type="inferred from homology"/>
<evidence type="ECO:0000313" key="11">
    <source>
        <dbReference type="EMBL" id="QBA65621.1"/>
    </source>
</evidence>
<gene>
    <name evidence="11" type="ORF">EQY75_07375</name>
</gene>
<evidence type="ECO:0000256" key="8">
    <source>
        <dbReference type="ARBA" id="ARBA00023064"/>
    </source>
</evidence>
<comment type="catalytic activity">
    <reaction evidence="9 10">
        <text>D-gluconate + ATP = 6-phospho-D-gluconate + ADP + H(+)</text>
        <dbReference type="Rhea" id="RHEA:19433"/>
        <dbReference type="ChEBI" id="CHEBI:15378"/>
        <dbReference type="ChEBI" id="CHEBI:18391"/>
        <dbReference type="ChEBI" id="CHEBI:30616"/>
        <dbReference type="ChEBI" id="CHEBI:58759"/>
        <dbReference type="ChEBI" id="CHEBI:456216"/>
        <dbReference type="EC" id="2.7.1.12"/>
    </reaction>
</comment>
<dbReference type="EMBL" id="CP035544">
    <property type="protein sequence ID" value="QBA65621.1"/>
    <property type="molecule type" value="Genomic_DNA"/>
</dbReference>
<dbReference type="Pfam" id="PF01202">
    <property type="entry name" value="SKI"/>
    <property type="match status" value="1"/>
</dbReference>
<dbReference type="SUPFAM" id="SSF52540">
    <property type="entry name" value="P-loop containing nucleoside triphosphate hydrolases"/>
    <property type="match status" value="1"/>
</dbReference>
<keyword evidence="5 10" id="KW-0547">Nucleotide-binding</keyword>
<dbReference type="GO" id="GO:0005737">
    <property type="term" value="C:cytoplasm"/>
    <property type="evidence" value="ECO:0007669"/>
    <property type="project" value="TreeGrafter"/>
</dbReference>
<dbReference type="InterPro" id="IPR006001">
    <property type="entry name" value="Therm_gnt_kin"/>
</dbReference>
<evidence type="ECO:0000256" key="1">
    <source>
        <dbReference type="ARBA" id="ARBA00004761"/>
    </source>
</evidence>
<comment type="pathway">
    <text evidence="1">Carbohydrate acid metabolism.</text>
</comment>
<dbReference type="KEGG" id="mur:EQY75_07375"/>
<keyword evidence="6 10" id="KW-0418">Kinase</keyword>
<name>A0A411EDC9_9FLAO</name>
<reference evidence="11 12" key="1">
    <citation type="submission" date="2019-01" db="EMBL/GenBank/DDBJ databases">
        <title>Muriicola soli sp. nov., isolated from soil.</title>
        <authorList>
            <person name="Kang H.J."/>
            <person name="Kim S.B."/>
        </authorList>
    </citation>
    <scope>NUCLEOTIDE SEQUENCE [LARGE SCALE GENOMIC DNA]</scope>
    <source>
        <strain evidence="11 12">MMS17-SY002</strain>
    </source>
</reference>
<sequence>MGVSGCGKSTIGRLLSHALSLPFYDGDDYHPAENVAKMSKGIPLNDRDRESWLQALNSLAQKNQKTGAVIACSALKKHYRDTLKDSIVPPPIWIYLQGSYETILDRLKQRRDHFMPSHLLTSQFEALEAPVDAIEVSITLEPEMILKEILKQIK</sequence>
<keyword evidence="4 10" id="KW-0808">Transferase</keyword>
<dbReference type="InterPro" id="IPR027417">
    <property type="entry name" value="P-loop_NTPase"/>
</dbReference>
<evidence type="ECO:0000256" key="2">
    <source>
        <dbReference type="ARBA" id="ARBA00008420"/>
    </source>
</evidence>
<evidence type="ECO:0000256" key="3">
    <source>
        <dbReference type="ARBA" id="ARBA00012054"/>
    </source>
</evidence>
<dbReference type="CDD" id="cd02021">
    <property type="entry name" value="GntK"/>
    <property type="match status" value="1"/>
</dbReference>
<keyword evidence="7 10" id="KW-0067">ATP-binding</keyword>
<dbReference type="Proteomes" id="UP000290889">
    <property type="component" value="Chromosome"/>
</dbReference>
<dbReference type="NCBIfam" id="TIGR01313">
    <property type="entry name" value="therm_gnt_kin"/>
    <property type="match status" value="1"/>
</dbReference>
<organism evidence="11 12">
    <name type="scientific">Muriicola soli</name>
    <dbReference type="NCBI Taxonomy" id="2507538"/>
    <lineage>
        <taxon>Bacteria</taxon>
        <taxon>Pseudomonadati</taxon>
        <taxon>Bacteroidota</taxon>
        <taxon>Flavobacteriia</taxon>
        <taxon>Flavobacteriales</taxon>
        <taxon>Flavobacteriaceae</taxon>
        <taxon>Muriicola</taxon>
    </lineage>
</organism>
<keyword evidence="8" id="KW-0311">Gluconate utilization</keyword>
<evidence type="ECO:0000313" key="12">
    <source>
        <dbReference type="Proteomes" id="UP000290889"/>
    </source>
</evidence>
<dbReference type="PANTHER" id="PTHR43442:SF3">
    <property type="entry name" value="GLUCONOKINASE-RELATED"/>
    <property type="match status" value="1"/>
</dbReference>
<dbReference type="EC" id="2.7.1.12" evidence="3 10"/>
<evidence type="ECO:0000256" key="4">
    <source>
        <dbReference type="ARBA" id="ARBA00022679"/>
    </source>
</evidence>
<dbReference type="Gene3D" id="3.40.50.300">
    <property type="entry name" value="P-loop containing nucleotide triphosphate hydrolases"/>
    <property type="match status" value="1"/>
</dbReference>
<protein>
    <recommendedName>
        <fullName evidence="3 10">Gluconokinase</fullName>
        <ecNumber evidence="3 10">2.7.1.12</ecNumber>
    </recommendedName>
</protein>
<dbReference type="GO" id="GO:0005524">
    <property type="term" value="F:ATP binding"/>
    <property type="evidence" value="ECO:0007669"/>
    <property type="project" value="UniProtKB-KW"/>
</dbReference>
<dbReference type="PANTHER" id="PTHR43442">
    <property type="entry name" value="GLUCONOKINASE-RELATED"/>
    <property type="match status" value="1"/>
</dbReference>